<dbReference type="InterPro" id="IPR006145">
    <property type="entry name" value="PsdUridine_synth_RsuA/RluA"/>
</dbReference>
<dbReference type="InterPro" id="IPR000748">
    <property type="entry name" value="PsdUridine_synth_RsuA/RluB/E/F"/>
</dbReference>
<evidence type="ECO:0000256" key="4">
    <source>
        <dbReference type="SAM" id="MobiDB-lite"/>
    </source>
</evidence>
<dbReference type="PANTHER" id="PTHR47683:SF2">
    <property type="entry name" value="RNA-BINDING S4 DOMAIN-CONTAINING PROTEIN"/>
    <property type="match status" value="1"/>
</dbReference>
<dbReference type="Proteomes" id="UP001082899">
    <property type="component" value="Unassembled WGS sequence"/>
</dbReference>
<dbReference type="EMBL" id="JAPMXC010000006">
    <property type="protein sequence ID" value="MCY0388783.1"/>
    <property type="molecule type" value="Genomic_DNA"/>
</dbReference>
<dbReference type="Pfam" id="PF00849">
    <property type="entry name" value="PseudoU_synth_2"/>
    <property type="match status" value="1"/>
</dbReference>
<dbReference type="PROSITE" id="PS01149">
    <property type="entry name" value="PSI_RSU"/>
    <property type="match status" value="1"/>
</dbReference>
<dbReference type="NCBIfam" id="TIGR00093">
    <property type="entry name" value="pseudouridine synthase"/>
    <property type="match status" value="1"/>
</dbReference>
<evidence type="ECO:0000256" key="3">
    <source>
        <dbReference type="RuleBase" id="RU003887"/>
    </source>
</evidence>
<name>A0ABT3ZQE1_9BURK</name>
<evidence type="ECO:0000259" key="5">
    <source>
        <dbReference type="Pfam" id="PF00849"/>
    </source>
</evidence>
<dbReference type="InterPro" id="IPR050343">
    <property type="entry name" value="RsuA_PseudoU_synthase"/>
</dbReference>
<reference evidence="6" key="1">
    <citation type="submission" date="2022-11" db="EMBL/GenBank/DDBJ databases">
        <title>Robbsia betulipollinis sp. nov., isolated from pollen of birch (Betula pendula).</title>
        <authorList>
            <person name="Shi H."/>
            <person name="Ambika Manirajan B."/>
            <person name="Ratering S."/>
            <person name="Geissler-Plaum R."/>
            <person name="Schnell S."/>
        </authorList>
    </citation>
    <scope>NUCLEOTIDE SEQUENCE</scope>
    <source>
        <strain evidence="6">Bb-Pol-6</strain>
    </source>
</reference>
<comment type="caution">
    <text evidence="6">The sequence shown here is derived from an EMBL/GenBank/DDBJ whole genome shotgun (WGS) entry which is preliminary data.</text>
</comment>
<dbReference type="InterPro" id="IPR018496">
    <property type="entry name" value="PsdUridine_synth_RsuA/RluB_CS"/>
</dbReference>
<evidence type="ECO:0000256" key="1">
    <source>
        <dbReference type="ARBA" id="ARBA00008348"/>
    </source>
</evidence>
<feature type="region of interest" description="Disordered" evidence="4">
    <location>
        <begin position="182"/>
        <end position="207"/>
    </location>
</feature>
<evidence type="ECO:0000313" key="6">
    <source>
        <dbReference type="EMBL" id="MCY0388783.1"/>
    </source>
</evidence>
<gene>
    <name evidence="6" type="ORF">OVY01_16535</name>
</gene>
<dbReference type="RefSeq" id="WP_267848671.1">
    <property type="nucleotide sequence ID" value="NZ_JAPMXC010000006.1"/>
</dbReference>
<evidence type="ECO:0000313" key="7">
    <source>
        <dbReference type="Proteomes" id="UP001082899"/>
    </source>
</evidence>
<dbReference type="PANTHER" id="PTHR47683">
    <property type="entry name" value="PSEUDOURIDINE SYNTHASE FAMILY PROTEIN-RELATED"/>
    <property type="match status" value="1"/>
</dbReference>
<accession>A0ABT3ZQE1</accession>
<sequence length="207" mass="22470">MPLIALNKPYGTICQFSPHETRPTLASHIAVPGVYAAGRLDVDSEGLLLLTDDGALQARIAEPRRKLVKRYWAQVDGLPSDAALARLATGVDLGDFTTAPATVTRLETPAGLWDRDPPIRYRAAIPAPWLEIAIHEGKNRQVRRMTAAIGHPTLRLVRVGIGALDLFAMGLRPGESTVLPATAPWGELSEPRATPRGTPRANRARRK</sequence>
<organism evidence="6 7">
    <name type="scientific">Robbsia betulipollinis</name>
    <dbReference type="NCBI Taxonomy" id="2981849"/>
    <lineage>
        <taxon>Bacteria</taxon>
        <taxon>Pseudomonadati</taxon>
        <taxon>Pseudomonadota</taxon>
        <taxon>Betaproteobacteria</taxon>
        <taxon>Burkholderiales</taxon>
        <taxon>Burkholderiaceae</taxon>
        <taxon>Robbsia</taxon>
    </lineage>
</organism>
<protein>
    <recommendedName>
        <fullName evidence="3">Pseudouridine synthase</fullName>
        <ecNumber evidence="3">5.4.99.-</ecNumber>
    </recommendedName>
</protein>
<dbReference type="Gene3D" id="3.30.70.1560">
    <property type="entry name" value="Alpha-L RNA-binding motif"/>
    <property type="match status" value="1"/>
</dbReference>
<dbReference type="InterPro" id="IPR020103">
    <property type="entry name" value="PsdUridine_synth_cat_dom_sf"/>
</dbReference>
<keyword evidence="2 3" id="KW-0413">Isomerase</keyword>
<feature type="domain" description="Pseudouridine synthase RsuA/RluA-like" evidence="5">
    <location>
        <begin position="3"/>
        <end position="148"/>
    </location>
</feature>
<evidence type="ECO:0000256" key="2">
    <source>
        <dbReference type="ARBA" id="ARBA00023235"/>
    </source>
</evidence>
<proteinExistence type="inferred from homology"/>
<dbReference type="InterPro" id="IPR020094">
    <property type="entry name" value="TruA/RsuA/RluB/E/F_N"/>
</dbReference>
<keyword evidence="7" id="KW-1185">Reference proteome</keyword>
<comment type="similarity">
    <text evidence="1 3">Belongs to the pseudouridine synthase RsuA family.</text>
</comment>
<dbReference type="EC" id="5.4.99.-" evidence="3"/>
<dbReference type="InterPro" id="IPR042092">
    <property type="entry name" value="PsdUridine_s_RsuA/RluB/E/F_cat"/>
</dbReference>
<dbReference type="SUPFAM" id="SSF55120">
    <property type="entry name" value="Pseudouridine synthase"/>
    <property type="match status" value="1"/>
</dbReference>
<dbReference type="Gene3D" id="3.30.70.580">
    <property type="entry name" value="Pseudouridine synthase I, catalytic domain, N-terminal subdomain"/>
    <property type="match status" value="1"/>
</dbReference>